<organism evidence="2">
    <name type="scientific">viral metagenome</name>
    <dbReference type="NCBI Taxonomy" id="1070528"/>
    <lineage>
        <taxon>unclassified sequences</taxon>
        <taxon>metagenomes</taxon>
        <taxon>organismal metagenomes</taxon>
    </lineage>
</organism>
<feature type="region of interest" description="Disordered" evidence="1">
    <location>
        <begin position="27"/>
        <end position="109"/>
    </location>
</feature>
<dbReference type="EMBL" id="MN740839">
    <property type="protein sequence ID" value="QHU14307.1"/>
    <property type="molecule type" value="Genomic_DNA"/>
</dbReference>
<accession>A0A6C0KC59</accession>
<evidence type="ECO:0000256" key="1">
    <source>
        <dbReference type="SAM" id="MobiDB-lite"/>
    </source>
</evidence>
<dbReference type="AlphaFoldDB" id="A0A6C0KC59"/>
<feature type="compositionally biased region" description="Acidic residues" evidence="1">
    <location>
        <begin position="32"/>
        <end position="71"/>
    </location>
</feature>
<protein>
    <submittedName>
        <fullName evidence="2">Uncharacterized protein</fullName>
    </submittedName>
</protein>
<evidence type="ECO:0000313" key="2">
    <source>
        <dbReference type="EMBL" id="QHU14307.1"/>
    </source>
</evidence>
<name>A0A6C0KC59_9ZZZZ</name>
<sequence>MTELKKLNEINRKLELVLQALDRLQVKASEDGTVDESSSDSEDGTVDESSSDSEDGTVDESSSDSEDESDDWNSSTSIHGSDDDSVKYVTESDSSEKEPNTRTRSRRKFFHDETFVKGSGWTKRHGYDGTDHDF</sequence>
<reference evidence="2" key="1">
    <citation type="journal article" date="2020" name="Nature">
        <title>Giant virus diversity and host interactions through global metagenomics.</title>
        <authorList>
            <person name="Schulz F."/>
            <person name="Roux S."/>
            <person name="Paez-Espino D."/>
            <person name="Jungbluth S."/>
            <person name="Walsh D.A."/>
            <person name="Denef V.J."/>
            <person name="McMahon K.D."/>
            <person name="Konstantinidis K.T."/>
            <person name="Eloe-Fadrosh E.A."/>
            <person name="Kyrpides N.C."/>
            <person name="Woyke T."/>
        </authorList>
    </citation>
    <scope>NUCLEOTIDE SEQUENCE</scope>
    <source>
        <strain evidence="2">GVMAG-S-1102113-118</strain>
    </source>
</reference>
<proteinExistence type="predicted"/>